<sequence>MLQLKKKKMKNNMNKLLLVITILFFNCLNYESPSRLLNALNDIDYSSNDTIDLKQVYSFEWDSLYIFREFVEPEAINEIIGLDCECDMVPDSLELYIFINDKEIVKKVIVEAMGYDFYVEEYLDFEKSIKIESISSKFKVVNNKNNYILKPIM</sequence>
<name>A0A5D0HU28_9FLAO</name>
<reference evidence="1 2" key="1">
    <citation type="submission" date="2019-08" db="EMBL/GenBank/DDBJ databases">
        <title>Seonamhaeicola sediminis sp. nov., isolated from marine sediment.</title>
        <authorList>
            <person name="Cao W.R."/>
        </authorList>
    </citation>
    <scope>NUCLEOTIDE SEQUENCE [LARGE SCALE GENOMIC DNA]</scope>
    <source>
        <strain evidence="1 2">B011</strain>
    </source>
</reference>
<evidence type="ECO:0000313" key="2">
    <source>
        <dbReference type="Proteomes" id="UP000323930"/>
    </source>
</evidence>
<evidence type="ECO:0000313" key="1">
    <source>
        <dbReference type="EMBL" id="TYA74818.1"/>
    </source>
</evidence>
<keyword evidence="2" id="KW-1185">Reference proteome</keyword>
<dbReference type="AlphaFoldDB" id="A0A5D0HU28"/>
<comment type="caution">
    <text evidence="1">The sequence shown here is derived from an EMBL/GenBank/DDBJ whole genome shotgun (WGS) entry which is preliminary data.</text>
</comment>
<dbReference type="RefSeq" id="WP_148544061.1">
    <property type="nucleotide sequence ID" value="NZ_VSDQ01000679.1"/>
</dbReference>
<accession>A0A5D0HU28</accession>
<protein>
    <submittedName>
        <fullName evidence="1">Uncharacterized protein</fullName>
    </submittedName>
</protein>
<organism evidence="1 2">
    <name type="scientific">Seonamhaeicola marinus</name>
    <dbReference type="NCBI Taxonomy" id="1912246"/>
    <lineage>
        <taxon>Bacteria</taxon>
        <taxon>Pseudomonadati</taxon>
        <taxon>Bacteroidota</taxon>
        <taxon>Flavobacteriia</taxon>
        <taxon>Flavobacteriales</taxon>
        <taxon>Flavobacteriaceae</taxon>
    </lineage>
</organism>
<dbReference type="OrthoDB" id="1496302at2"/>
<gene>
    <name evidence="1" type="ORF">FUA24_16045</name>
</gene>
<dbReference type="Proteomes" id="UP000323930">
    <property type="component" value="Unassembled WGS sequence"/>
</dbReference>
<proteinExistence type="predicted"/>
<dbReference type="EMBL" id="VSDQ01000679">
    <property type="protein sequence ID" value="TYA74818.1"/>
    <property type="molecule type" value="Genomic_DNA"/>
</dbReference>